<proteinExistence type="predicted"/>
<comment type="caution">
    <text evidence="3">The sequence shown here is derived from an EMBL/GenBank/DDBJ whole genome shotgun (WGS) entry which is preliminary data.</text>
</comment>
<dbReference type="OrthoDB" id="9807210at2"/>
<dbReference type="EMBL" id="RSDW01000001">
    <property type="protein sequence ID" value="RSL17054.1"/>
    <property type="molecule type" value="Genomic_DNA"/>
</dbReference>
<dbReference type="PANTHER" id="PTHR43794">
    <property type="entry name" value="AMINOHYDROLASE SSNA-RELATED"/>
    <property type="match status" value="1"/>
</dbReference>
<dbReference type="AlphaFoldDB" id="A0A428MJD0"/>
<dbReference type="InterPro" id="IPR032466">
    <property type="entry name" value="Metal_Hydrolase"/>
</dbReference>
<dbReference type="PANTHER" id="PTHR43794:SF11">
    <property type="entry name" value="AMIDOHYDROLASE-RELATED DOMAIN-CONTAINING PROTEIN"/>
    <property type="match status" value="1"/>
</dbReference>
<organism evidence="3 4">
    <name type="scientific">Edaphobacter aggregans</name>
    <dbReference type="NCBI Taxonomy" id="570835"/>
    <lineage>
        <taxon>Bacteria</taxon>
        <taxon>Pseudomonadati</taxon>
        <taxon>Acidobacteriota</taxon>
        <taxon>Terriglobia</taxon>
        <taxon>Terriglobales</taxon>
        <taxon>Acidobacteriaceae</taxon>
        <taxon>Edaphobacter</taxon>
    </lineage>
</organism>
<dbReference type="InterPro" id="IPR006680">
    <property type="entry name" value="Amidohydro-rel"/>
</dbReference>
<reference evidence="3 4" key="1">
    <citation type="submission" date="2018-12" db="EMBL/GenBank/DDBJ databases">
        <title>Sequencing of bacterial isolates from soil warming experiment in Harvard Forest, Massachusetts, USA.</title>
        <authorList>
            <person name="Deangelis K."/>
        </authorList>
    </citation>
    <scope>NUCLEOTIDE SEQUENCE [LARGE SCALE GENOMIC DNA]</scope>
    <source>
        <strain evidence="3 4">EB153</strain>
    </source>
</reference>
<keyword evidence="1 3" id="KW-0378">Hydrolase</keyword>
<dbReference type="SUPFAM" id="SSF51338">
    <property type="entry name" value="Composite domain of metallo-dependent hydrolases"/>
    <property type="match status" value="1"/>
</dbReference>
<feature type="domain" description="Amidohydrolase-related" evidence="2">
    <location>
        <begin position="86"/>
        <end position="449"/>
    </location>
</feature>
<dbReference type="Pfam" id="PF01979">
    <property type="entry name" value="Amidohydro_1"/>
    <property type="match status" value="1"/>
</dbReference>
<dbReference type="InterPro" id="IPR050287">
    <property type="entry name" value="MTA/SAH_deaminase"/>
</dbReference>
<keyword evidence="4" id="KW-1185">Reference proteome</keyword>
<evidence type="ECO:0000313" key="4">
    <source>
        <dbReference type="Proteomes" id="UP000269669"/>
    </source>
</evidence>
<evidence type="ECO:0000256" key="1">
    <source>
        <dbReference type="ARBA" id="ARBA00022801"/>
    </source>
</evidence>
<name>A0A428MJD0_9BACT</name>
<dbReference type="InterPro" id="IPR011059">
    <property type="entry name" value="Metal-dep_hydrolase_composite"/>
</dbReference>
<evidence type="ECO:0000259" key="2">
    <source>
        <dbReference type="Pfam" id="PF01979"/>
    </source>
</evidence>
<dbReference type="SUPFAM" id="SSF51556">
    <property type="entry name" value="Metallo-dependent hydrolases"/>
    <property type="match status" value="1"/>
</dbReference>
<dbReference type="Gene3D" id="3.20.20.140">
    <property type="entry name" value="Metal-dependent hydrolases"/>
    <property type="match status" value="1"/>
</dbReference>
<sequence>MNFLSRLVWMFVVCLLGILTSLRAAAQIPAKLVVRNAYIFSMASSEREPFTGFLAVGADGRILAVGKGEPPASLKAATVWDAKGHWVIPGFISAHSHLWQSAYRGLAADKTLLGWIDELYGKAATKATAEDLYWFTLEGSLDHLRHGVTSAYSFNYGGHTPEQAVEFAEQEYRGQMDSGFRFVFGLEPGRATATYGLEDARKRLKTFLDWVAVQQASKDPQTRGKLLSVMINGGTAFTDTPKQAGTQALMEAALMKEFDLGNQSHYLEQPETQVEDRKLFQAFTDAGLVTNRMIFGHFIHTDPIIIAATAKAGAAMSWNPLSNGRLASGVADIPAYLKAGVRVGMGVDGEASADLADPFENLRTGLYAIRDKYENAGVMSPYDVLKLHTMGSADVLGVADRLGSLEKGKFADFLVIDPSDYGHVFDPYATLVFVTSQPDLERVYVGGELKVERGHLVAQDLDRVEREVNTRVAARSTP</sequence>
<gene>
    <name evidence="3" type="ORF">EDE15_2582</name>
</gene>
<dbReference type="RefSeq" id="WP_125485587.1">
    <property type="nucleotide sequence ID" value="NZ_RSDW01000001.1"/>
</dbReference>
<dbReference type="Gene3D" id="2.30.40.10">
    <property type="entry name" value="Urease, subunit C, domain 1"/>
    <property type="match status" value="1"/>
</dbReference>
<dbReference type="Proteomes" id="UP000269669">
    <property type="component" value="Unassembled WGS sequence"/>
</dbReference>
<evidence type="ECO:0000313" key="3">
    <source>
        <dbReference type="EMBL" id="RSL17054.1"/>
    </source>
</evidence>
<protein>
    <submittedName>
        <fullName evidence="3">Cytosine/adenosine deaminase-related metal-dependent hydrolase</fullName>
    </submittedName>
</protein>
<dbReference type="GO" id="GO:0016810">
    <property type="term" value="F:hydrolase activity, acting on carbon-nitrogen (but not peptide) bonds"/>
    <property type="evidence" value="ECO:0007669"/>
    <property type="project" value="InterPro"/>
</dbReference>
<accession>A0A428MJD0</accession>